<evidence type="ECO:0000313" key="2">
    <source>
        <dbReference type="Proteomes" id="UP000736583"/>
    </source>
</evidence>
<gene>
    <name evidence="1" type="ORF">KQI89_09915</name>
</gene>
<sequence length="275" mass="32301">MIDILNVEVQRRGKPYDKFNAMSRIVDRLKCGIDNKVYIKDINLNIHYGYLPQNRNKTAYSKNIYNIKRKMGVPRFLVSPRGIRNYDYNLLNEFQRKVFAYSVVKSIQLVLRKTNKSLKNSTILVDDSLDPKAYNILEELSKQCRHIVLLSKDIKKTSKVQQKIIANFGISPEITYEEEYAVKISDFVISTRDKGYGYCDNIWYINNIYEPYEIRDTFINDISFKSQWSNLLEDISPELIGAILCQMSEKDIETSLRYNGLFIDKIKFNERLIVL</sequence>
<keyword evidence="2" id="KW-1185">Reference proteome</keyword>
<proteinExistence type="predicted"/>
<evidence type="ECO:0000313" key="1">
    <source>
        <dbReference type="EMBL" id="MBU5592080.1"/>
    </source>
</evidence>
<protein>
    <submittedName>
        <fullName evidence="1">Uncharacterized protein</fullName>
    </submittedName>
</protein>
<dbReference type="RefSeq" id="WP_216456966.1">
    <property type="nucleotide sequence ID" value="NZ_JAHLQL010000003.1"/>
</dbReference>
<reference evidence="1 2" key="1">
    <citation type="submission" date="2021-06" db="EMBL/GenBank/DDBJ databases">
        <authorList>
            <person name="Sun Q."/>
            <person name="Li D."/>
        </authorList>
    </citation>
    <scope>NUCLEOTIDE SEQUENCE [LARGE SCALE GENOMIC DNA]</scope>
    <source>
        <strain evidence="1 2">MSJ-4</strain>
    </source>
</reference>
<accession>A0ABS6F0R9</accession>
<dbReference type="Proteomes" id="UP000736583">
    <property type="component" value="Unassembled WGS sequence"/>
</dbReference>
<dbReference type="EMBL" id="JAHLQL010000003">
    <property type="protein sequence ID" value="MBU5592080.1"/>
    <property type="molecule type" value="Genomic_DNA"/>
</dbReference>
<comment type="caution">
    <text evidence="1">The sequence shown here is derived from an EMBL/GenBank/DDBJ whole genome shotgun (WGS) entry which is preliminary data.</text>
</comment>
<name>A0ABS6F0R9_9CLOT</name>
<organism evidence="1 2">
    <name type="scientific">Clostridium simiarum</name>
    <dbReference type="NCBI Taxonomy" id="2841506"/>
    <lineage>
        <taxon>Bacteria</taxon>
        <taxon>Bacillati</taxon>
        <taxon>Bacillota</taxon>
        <taxon>Clostridia</taxon>
        <taxon>Eubacteriales</taxon>
        <taxon>Clostridiaceae</taxon>
        <taxon>Clostridium</taxon>
    </lineage>
</organism>